<evidence type="ECO:0000259" key="1">
    <source>
        <dbReference type="Pfam" id="PF00156"/>
    </source>
</evidence>
<reference evidence="2 3" key="1">
    <citation type="submission" date="2016-09" db="EMBL/GenBank/DDBJ databases">
        <title>Genome Sequence of the Lactobacillus fermentum strain NCC2970 (CNCM I-5068).</title>
        <authorList>
            <person name="Barretto C."/>
            <person name="Ngom-Bru C."/>
            <person name="Genevaz A."/>
            <person name="Fournier C."/>
            <person name="Moine D."/>
            <person name="Kassam M."/>
            <person name="Iltis A."/>
            <person name="Sagory-Zalkind P."/>
            <person name="Faucherand G."/>
            <person name="Descombes P."/>
            <person name="Duboux S."/>
        </authorList>
    </citation>
    <scope>NUCLEOTIDE SEQUENCE [LARGE SCALE GENOMIC DNA]</scope>
    <source>
        <strain evidence="2 3">NCC2970</strain>
    </source>
</reference>
<evidence type="ECO:0000313" key="2">
    <source>
        <dbReference type="EMBL" id="AOR75249.1"/>
    </source>
</evidence>
<dbReference type="EMBL" id="CP017151">
    <property type="protein sequence ID" value="AOR75249.1"/>
    <property type="molecule type" value="Genomic_DNA"/>
</dbReference>
<dbReference type="PANTHER" id="PTHR43218:SF1">
    <property type="entry name" value="PHOSPHORIBOSYLTRANSFERASE"/>
    <property type="match status" value="1"/>
</dbReference>
<sequence length="196" mass="21431">MKVKIIKKVRKMLNYPLQIGKLQRQLPLIDLNSELKIASFVILGDAEFTHEAARLLAPLLPTDFDALVTMESKGIPLAHELALLTKHPRYFVIRKGVKAYMHNPYVTTVQAITTSEPQQLVLDGADAHALKGQRVILVDDVISTGGSLKAGAQLLKECGATVITQAAILAEGDAVNRTDITYLKPLPLFNKKGEAL</sequence>
<evidence type="ECO:0000313" key="3">
    <source>
        <dbReference type="Proteomes" id="UP000094714"/>
    </source>
</evidence>
<gene>
    <name evidence="2" type="ORF">LACFE_CDS1806</name>
</gene>
<dbReference type="InterPro" id="IPR029057">
    <property type="entry name" value="PRTase-like"/>
</dbReference>
<dbReference type="Pfam" id="PF00156">
    <property type="entry name" value="Pribosyltran"/>
    <property type="match status" value="1"/>
</dbReference>
<dbReference type="CDD" id="cd06223">
    <property type="entry name" value="PRTases_typeI"/>
    <property type="match status" value="1"/>
</dbReference>
<dbReference type="PATRIC" id="fig|1613.112.peg.1891"/>
<proteinExistence type="predicted"/>
<name>A0A1D7ZZI9_LIMFE</name>
<dbReference type="InterPro" id="IPR000836">
    <property type="entry name" value="PRTase_dom"/>
</dbReference>
<dbReference type="Proteomes" id="UP000094714">
    <property type="component" value="Chromosome"/>
</dbReference>
<feature type="domain" description="Phosphoribosyltransferase" evidence="1">
    <location>
        <begin position="62"/>
        <end position="173"/>
    </location>
</feature>
<dbReference type="SUPFAM" id="SSF53271">
    <property type="entry name" value="PRTase-like"/>
    <property type="match status" value="1"/>
</dbReference>
<dbReference type="AlphaFoldDB" id="A0A1D7ZZI9"/>
<organism evidence="2 3">
    <name type="scientific">Limosilactobacillus fermentum</name>
    <name type="common">Lactobacillus fermentum</name>
    <dbReference type="NCBI Taxonomy" id="1613"/>
    <lineage>
        <taxon>Bacteria</taxon>
        <taxon>Bacillati</taxon>
        <taxon>Bacillota</taxon>
        <taxon>Bacilli</taxon>
        <taxon>Lactobacillales</taxon>
        <taxon>Lactobacillaceae</taxon>
        <taxon>Limosilactobacillus</taxon>
    </lineage>
</organism>
<dbReference type="PANTHER" id="PTHR43218">
    <property type="entry name" value="PHOSPHORIBOSYLTRANSFERASE-RELATED"/>
    <property type="match status" value="1"/>
</dbReference>
<dbReference type="NCBIfam" id="NF005592">
    <property type="entry name" value="PRK07322.1"/>
    <property type="match status" value="1"/>
</dbReference>
<dbReference type="Gene3D" id="3.40.50.2020">
    <property type="match status" value="1"/>
</dbReference>
<accession>A0A1D7ZZI9</accession>
<keyword evidence="2" id="KW-0808">Transferase</keyword>
<protein>
    <submittedName>
        <fullName evidence="2">Adenine phosphoribosyltransferase</fullName>
    </submittedName>
</protein>
<keyword evidence="2" id="KW-0328">Glycosyltransferase</keyword>
<dbReference type="GO" id="GO:0016757">
    <property type="term" value="F:glycosyltransferase activity"/>
    <property type="evidence" value="ECO:0007669"/>
    <property type="project" value="UniProtKB-KW"/>
</dbReference>